<dbReference type="SUPFAM" id="SSF56719">
    <property type="entry name" value="Type II DNA topoisomerase"/>
    <property type="match status" value="1"/>
</dbReference>
<keyword evidence="10" id="KW-0413">Isomerase</keyword>
<dbReference type="Pfam" id="PF00986">
    <property type="entry name" value="DNA_gyraseB_C"/>
    <property type="match status" value="1"/>
</dbReference>
<dbReference type="InterPro" id="IPR006171">
    <property type="entry name" value="TOPRIM_dom"/>
</dbReference>
<evidence type="ECO:0000256" key="4">
    <source>
        <dbReference type="ARBA" id="ARBA00022723"/>
    </source>
</evidence>
<dbReference type="GO" id="GO:0006265">
    <property type="term" value="P:DNA topological change"/>
    <property type="evidence" value="ECO:0007669"/>
    <property type="project" value="InterPro"/>
</dbReference>
<evidence type="ECO:0000259" key="11">
    <source>
        <dbReference type="PROSITE" id="PS50880"/>
    </source>
</evidence>
<accession>A0A955EAX4</accession>
<comment type="catalytic activity">
    <reaction evidence="1">
        <text>ATP-dependent breakage, passage and rejoining of double-stranded DNA.</text>
        <dbReference type="EC" id="5.6.2.2"/>
    </reaction>
</comment>
<keyword evidence="4" id="KW-0479">Metal-binding</keyword>
<dbReference type="InterPro" id="IPR014721">
    <property type="entry name" value="Ribsml_uS5_D2-typ_fold_subgr"/>
</dbReference>
<sequence length="441" mass="49484">AFLTAGIKFEVIDYRDDTHYSYYFEGGLKTYLKALNRNKTPVTKNIFYTKGESNEVEVEVAFQYTDTYSDNVLAFANHIKTPGGGTHLTGFRTALTKTINDYARKKGLLKEKDDNLSGDDLKEGLNAIISIKLESDILQFEGQTKDKLGNSHVRPAVEAVMKDSLETFFEENPKDAQAIIEKNLLALKARMAAKAARDTVIRKSALEGGGVLPGKLSDCSSKDREKTELFIVEGDSAGGTARQGRDRTTQAILPLFGKILNTERARLDKVIDNDKLKNLIVAMGAGIGEQYDASKLRYGKLIIMADADIDGAHIATLYLTFFYRHMRELIENGHVYVAMPPLFKATWGKNKQYIQDETEHAKFLETTEGKSAIIQRFKGLGEMNEEELWETTMNPETRTLRKLSIEDAEKADEVFSMLMGSEVAPRKRFIQTHSKDADVDY</sequence>
<evidence type="ECO:0000256" key="7">
    <source>
        <dbReference type="ARBA" id="ARBA00022842"/>
    </source>
</evidence>
<dbReference type="Gene3D" id="3.40.50.670">
    <property type="match status" value="1"/>
</dbReference>
<evidence type="ECO:0000256" key="5">
    <source>
        <dbReference type="ARBA" id="ARBA00022741"/>
    </source>
</evidence>
<evidence type="ECO:0000313" key="12">
    <source>
        <dbReference type="EMBL" id="MCA9308050.1"/>
    </source>
</evidence>
<comment type="similarity">
    <text evidence="2">Belongs to the type II topoisomerase GyrB family.</text>
</comment>
<keyword evidence="7" id="KW-0460">Magnesium</keyword>
<keyword evidence="6" id="KW-0067">ATP-binding</keyword>
<dbReference type="PRINTS" id="PR01159">
    <property type="entry name" value="DNAGYRASEB"/>
</dbReference>
<evidence type="ECO:0000256" key="6">
    <source>
        <dbReference type="ARBA" id="ARBA00022840"/>
    </source>
</evidence>
<comment type="caution">
    <text evidence="12">The sequence shown here is derived from an EMBL/GenBank/DDBJ whole genome shotgun (WGS) entry which is preliminary data.</text>
</comment>
<dbReference type="Pfam" id="PF00204">
    <property type="entry name" value="DNA_gyraseB"/>
    <property type="match status" value="1"/>
</dbReference>
<dbReference type="InterPro" id="IPR000565">
    <property type="entry name" value="Topo_IIA_B"/>
</dbReference>
<dbReference type="EC" id="5.6.2.2" evidence="3"/>
<feature type="non-terminal residue" evidence="12">
    <location>
        <position position="1"/>
    </location>
</feature>
<organism evidence="12 13">
    <name type="scientific">candidate division WWE3 bacterium</name>
    <dbReference type="NCBI Taxonomy" id="2053526"/>
    <lineage>
        <taxon>Bacteria</taxon>
        <taxon>Katanobacteria</taxon>
    </lineage>
</organism>
<dbReference type="InterPro" id="IPR002288">
    <property type="entry name" value="DNA_gyrase_B_C"/>
</dbReference>
<dbReference type="PROSITE" id="PS00177">
    <property type="entry name" value="TOPOISOMERASE_II"/>
    <property type="match status" value="1"/>
</dbReference>
<dbReference type="Proteomes" id="UP000740557">
    <property type="component" value="Unassembled WGS sequence"/>
</dbReference>
<dbReference type="PROSITE" id="PS50880">
    <property type="entry name" value="TOPRIM"/>
    <property type="match status" value="1"/>
</dbReference>
<dbReference type="GO" id="GO:0003918">
    <property type="term" value="F:DNA topoisomerase type II (double strand cut, ATP-hydrolyzing) activity"/>
    <property type="evidence" value="ECO:0007669"/>
    <property type="project" value="UniProtKB-EC"/>
</dbReference>
<evidence type="ECO:0000256" key="1">
    <source>
        <dbReference type="ARBA" id="ARBA00000185"/>
    </source>
</evidence>
<dbReference type="SUPFAM" id="SSF54211">
    <property type="entry name" value="Ribosomal protein S5 domain 2-like"/>
    <property type="match status" value="1"/>
</dbReference>
<dbReference type="GO" id="GO:0003677">
    <property type="term" value="F:DNA binding"/>
    <property type="evidence" value="ECO:0007669"/>
    <property type="project" value="UniProtKB-KW"/>
</dbReference>
<dbReference type="FunFam" id="3.30.230.10:FF:000005">
    <property type="entry name" value="DNA gyrase subunit B"/>
    <property type="match status" value="1"/>
</dbReference>
<dbReference type="InterPro" id="IPR001241">
    <property type="entry name" value="Topo_IIA"/>
</dbReference>
<dbReference type="InterPro" id="IPR020568">
    <property type="entry name" value="Ribosomal_Su5_D2-typ_SF"/>
</dbReference>
<dbReference type="PRINTS" id="PR00418">
    <property type="entry name" value="TPI2FAMILY"/>
</dbReference>
<dbReference type="InterPro" id="IPR013759">
    <property type="entry name" value="Topo_IIA_B_C"/>
</dbReference>
<proteinExistence type="inferred from homology"/>
<keyword evidence="5" id="KW-0547">Nucleotide-binding</keyword>
<dbReference type="InterPro" id="IPR013506">
    <property type="entry name" value="Topo_IIA_bsu_dom2"/>
</dbReference>
<dbReference type="InterPro" id="IPR018522">
    <property type="entry name" value="TopoIIA_CS"/>
</dbReference>
<evidence type="ECO:0000256" key="3">
    <source>
        <dbReference type="ARBA" id="ARBA00012895"/>
    </source>
</evidence>
<dbReference type="EMBL" id="JAGQNX010000025">
    <property type="protein sequence ID" value="MCA9308050.1"/>
    <property type="molecule type" value="Genomic_DNA"/>
</dbReference>
<dbReference type="PANTHER" id="PTHR45866:SF1">
    <property type="entry name" value="DNA GYRASE SUBUNIT B, MITOCHONDRIAL"/>
    <property type="match status" value="1"/>
</dbReference>
<evidence type="ECO:0000313" key="13">
    <source>
        <dbReference type="Proteomes" id="UP000740557"/>
    </source>
</evidence>
<dbReference type="GO" id="GO:0046872">
    <property type="term" value="F:metal ion binding"/>
    <property type="evidence" value="ECO:0007669"/>
    <property type="project" value="UniProtKB-KW"/>
</dbReference>
<evidence type="ECO:0000256" key="8">
    <source>
        <dbReference type="ARBA" id="ARBA00023029"/>
    </source>
</evidence>
<dbReference type="CDD" id="cd00822">
    <property type="entry name" value="TopoII_Trans_DNA_gyrase"/>
    <property type="match status" value="1"/>
</dbReference>
<name>A0A955EAX4_UNCKA</name>
<feature type="domain" description="Toprim" evidence="11">
    <location>
        <begin position="227"/>
        <end position="341"/>
    </location>
</feature>
<gene>
    <name evidence="12" type="ORF">KC980_00925</name>
</gene>
<dbReference type="AlphaFoldDB" id="A0A955EAX4"/>
<protein>
    <recommendedName>
        <fullName evidence="3">DNA topoisomerase (ATP-hydrolyzing)</fullName>
        <ecNumber evidence="3">5.6.2.2</ecNumber>
    </recommendedName>
</protein>
<evidence type="ECO:0000256" key="9">
    <source>
        <dbReference type="ARBA" id="ARBA00023125"/>
    </source>
</evidence>
<dbReference type="SMART" id="SM00433">
    <property type="entry name" value="TOP2c"/>
    <property type="match status" value="1"/>
</dbReference>
<evidence type="ECO:0000256" key="2">
    <source>
        <dbReference type="ARBA" id="ARBA00010708"/>
    </source>
</evidence>
<dbReference type="FunFam" id="3.40.50.670:FF:000002">
    <property type="entry name" value="DNA gyrase subunit B"/>
    <property type="match status" value="1"/>
</dbReference>
<reference evidence="12" key="2">
    <citation type="journal article" date="2021" name="Microbiome">
        <title>Successional dynamics and alternative stable states in a saline activated sludge microbial community over 9 years.</title>
        <authorList>
            <person name="Wang Y."/>
            <person name="Ye J."/>
            <person name="Ju F."/>
            <person name="Liu L."/>
            <person name="Boyd J.A."/>
            <person name="Deng Y."/>
            <person name="Parks D.H."/>
            <person name="Jiang X."/>
            <person name="Yin X."/>
            <person name="Woodcroft B.J."/>
            <person name="Tyson G.W."/>
            <person name="Hugenholtz P."/>
            <person name="Polz M.F."/>
            <person name="Zhang T."/>
        </authorList>
    </citation>
    <scope>NUCLEOTIDE SEQUENCE</scope>
    <source>
        <strain evidence="12">HKST-UBA79</strain>
    </source>
</reference>
<dbReference type="Pfam" id="PF01751">
    <property type="entry name" value="Toprim"/>
    <property type="match status" value="1"/>
</dbReference>
<reference evidence="12" key="1">
    <citation type="submission" date="2020-04" db="EMBL/GenBank/DDBJ databases">
        <authorList>
            <person name="Zhang T."/>
        </authorList>
    </citation>
    <scope>NUCLEOTIDE SEQUENCE</scope>
    <source>
        <strain evidence="12">HKST-UBA79</strain>
    </source>
</reference>
<evidence type="ECO:0000256" key="10">
    <source>
        <dbReference type="ARBA" id="ARBA00023235"/>
    </source>
</evidence>
<dbReference type="Gene3D" id="3.30.230.10">
    <property type="match status" value="1"/>
</dbReference>
<dbReference type="InterPro" id="IPR013760">
    <property type="entry name" value="Topo_IIA-like_dom_sf"/>
</dbReference>
<dbReference type="GO" id="GO:0005524">
    <property type="term" value="F:ATP binding"/>
    <property type="evidence" value="ECO:0007669"/>
    <property type="project" value="UniProtKB-KW"/>
</dbReference>
<keyword evidence="9" id="KW-0238">DNA-binding</keyword>
<keyword evidence="8" id="KW-0799">Topoisomerase</keyword>
<dbReference type="PANTHER" id="PTHR45866">
    <property type="entry name" value="DNA GYRASE/TOPOISOMERASE SUBUNIT B"/>
    <property type="match status" value="1"/>
</dbReference>